<evidence type="ECO:0000313" key="1">
    <source>
        <dbReference type="EMBL" id="CAB4163487.1"/>
    </source>
</evidence>
<protein>
    <submittedName>
        <fullName evidence="1">Uncharacterized protein</fullName>
    </submittedName>
</protein>
<proteinExistence type="predicted"/>
<organism evidence="1">
    <name type="scientific">uncultured Caudovirales phage</name>
    <dbReference type="NCBI Taxonomy" id="2100421"/>
    <lineage>
        <taxon>Viruses</taxon>
        <taxon>Duplodnaviria</taxon>
        <taxon>Heunggongvirae</taxon>
        <taxon>Uroviricota</taxon>
        <taxon>Caudoviricetes</taxon>
        <taxon>Peduoviridae</taxon>
        <taxon>Maltschvirus</taxon>
        <taxon>Maltschvirus maltsch</taxon>
    </lineage>
</organism>
<reference evidence="1" key="1">
    <citation type="submission" date="2020-04" db="EMBL/GenBank/DDBJ databases">
        <authorList>
            <person name="Chiriac C."/>
            <person name="Salcher M."/>
            <person name="Ghai R."/>
            <person name="Kavagutti S V."/>
        </authorList>
    </citation>
    <scope>NUCLEOTIDE SEQUENCE</scope>
</reference>
<name>A0A6J5NWT7_9CAUD</name>
<gene>
    <name evidence="1" type="ORF">UFOVP810_25</name>
</gene>
<dbReference type="EMBL" id="LR796744">
    <property type="protein sequence ID" value="CAB4163487.1"/>
    <property type="molecule type" value="Genomic_DNA"/>
</dbReference>
<accession>A0A6J5NWT7</accession>
<sequence>MGTRVKKGKLKPEVKAAWVEALRSGKYKQGRGVLFNTEEQSYCCLGVNCALLDQPYLNTGPQTTIPKSLPNKWDAETWWQDAPNLDMVDSPQVKYQGKWKRLTELNDDVGLTFEQIADLIGAQL</sequence>